<protein>
    <submittedName>
        <fullName evidence="1">Uncharacterized protein</fullName>
    </submittedName>
</protein>
<proteinExistence type="predicted"/>
<accession>A0ABW3TJL1</accession>
<evidence type="ECO:0000313" key="1">
    <source>
        <dbReference type="EMBL" id="MFD1200662.1"/>
    </source>
</evidence>
<organism evidence="1 2">
    <name type="scientific">Leucobacter albus</name>
    <dbReference type="NCBI Taxonomy" id="272210"/>
    <lineage>
        <taxon>Bacteria</taxon>
        <taxon>Bacillati</taxon>
        <taxon>Actinomycetota</taxon>
        <taxon>Actinomycetes</taxon>
        <taxon>Micrococcales</taxon>
        <taxon>Microbacteriaceae</taxon>
        <taxon>Leucobacter</taxon>
    </lineage>
</organism>
<sequence length="53" mass="5544">MTLESGTTIVIEDVPLGQTEIDAADYCTVAGETDELNPTMRLIVEAGGCTLAD</sequence>
<evidence type="ECO:0000313" key="2">
    <source>
        <dbReference type="Proteomes" id="UP001597181"/>
    </source>
</evidence>
<comment type="caution">
    <text evidence="1">The sequence shown here is derived from an EMBL/GenBank/DDBJ whole genome shotgun (WGS) entry which is preliminary data.</text>
</comment>
<reference evidence="2" key="1">
    <citation type="journal article" date="2019" name="Int. J. Syst. Evol. Microbiol.">
        <title>The Global Catalogue of Microorganisms (GCM) 10K type strain sequencing project: providing services to taxonomists for standard genome sequencing and annotation.</title>
        <authorList>
            <consortium name="The Broad Institute Genomics Platform"/>
            <consortium name="The Broad Institute Genome Sequencing Center for Infectious Disease"/>
            <person name="Wu L."/>
            <person name="Ma J."/>
        </authorList>
    </citation>
    <scope>NUCLEOTIDE SEQUENCE [LARGE SCALE GENOMIC DNA]</scope>
    <source>
        <strain evidence="2">CCUG 50213</strain>
    </source>
</reference>
<dbReference type="Proteomes" id="UP001597181">
    <property type="component" value="Unassembled WGS sequence"/>
</dbReference>
<name>A0ABW3TJL1_9MICO</name>
<dbReference type="RefSeq" id="WP_343959074.1">
    <property type="nucleotide sequence ID" value="NZ_BAAAKZ010000003.1"/>
</dbReference>
<dbReference type="EMBL" id="JBHTLY010000001">
    <property type="protein sequence ID" value="MFD1200662.1"/>
    <property type="molecule type" value="Genomic_DNA"/>
</dbReference>
<gene>
    <name evidence="1" type="ORF">ACFQ3U_01985</name>
</gene>
<keyword evidence="2" id="KW-1185">Reference proteome</keyword>